<accession>A0AAN8T0X9</accession>
<protein>
    <submittedName>
        <fullName evidence="2">Uncharacterized protein</fullName>
    </submittedName>
</protein>
<evidence type="ECO:0000256" key="1">
    <source>
        <dbReference type="SAM" id="Phobius"/>
    </source>
</evidence>
<dbReference type="Proteomes" id="UP001371456">
    <property type="component" value="Unassembled WGS sequence"/>
</dbReference>
<evidence type="ECO:0000313" key="3">
    <source>
        <dbReference type="Proteomes" id="UP001371456"/>
    </source>
</evidence>
<feature type="transmembrane region" description="Helical" evidence="1">
    <location>
        <begin position="46"/>
        <end position="67"/>
    </location>
</feature>
<proteinExistence type="predicted"/>
<dbReference type="EMBL" id="JBANQN010000011">
    <property type="protein sequence ID" value="KAK6776537.1"/>
    <property type="molecule type" value="Genomic_DNA"/>
</dbReference>
<dbReference type="AlphaFoldDB" id="A0AAN8T0X9"/>
<comment type="caution">
    <text evidence="2">The sequence shown here is derived from an EMBL/GenBank/DDBJ whole genome shotgun (WGS) entry which is preliminary data.</text>
</comment>
<sequence length="77" mass="8574">MEGQEELQNFRQSSSSEQRFCSCKEAKPAEIRVGPSSFVRIKVCMMSGWTAVIAVLPPSSSAMVVVVEKDDMRLYSL</sequence>
<keyword evidence="1" id="KW-1133">Transmembrane helix</keyword>
<keyword evidence="1" id="KW-0472">Membrane</keyword>
<name>A0AAN8T0X9_SOLBU</name>
<reference evidence="2 3" key="1">
    <citation type="submission" date="2024-02" db="EMBL/GenBank/DDBJ databases">
        <title>de novo genome assembly of Solanum bulbocastanum strain 11H21.</title>
        <authorList>
            <person name="Hosaka A.J."/>
        </authorList>
    </citation>
    <scope>NUCLEOTIDE SEQUENCE [LARGE SCALE GENOMIC DNA]</scope>
    <source>
        <tissue evidence="2">Young leaves</tissue>
    </source>
</reference>
<keyword evidence="3" id="KW-1185">Reference proteome</keyword>
<evidence type="ECO:0000313" key="2">
    <source>
        <dbReference type="EMBL" id="KAK6776537.1"/>
    </source>
</evidence>
<organism evidence="2 3">
    <name type="scientific">Solanum bulbocastanum</name>
    <name type="common">Wild potato</name>
    <dbReference type="NCBI Taxonomy" id="147425"/>
    <lineage>
        <taxon>Eukaryota</taxon>
        <taxon>Viridiplantae</taxon>
        <taxon>Streptophyta</taxon>
        <taxon>Embryophyta</taxon>
        <taxon>Tracheophyta</taxon>
        <taxon>Spermatophyta</taxon>
        <taxon>Magnoliopsida</taxon>
        <taxon>eudicotyledons</taxon>
        <taxon>Gunneridae</taxon>
        <taxon>Pentapetalae</taxon>
        <taxon>asterids</taxon>
        <taxon>lamiids</taxon>
        <taxon>Solanales</taxon>
        <taxon>Solanaceae</taxon>
        <taxon>Solanoideae</taxon>
        <taxon>Solaneae</taxon>
        <taxon>Solanum</taxon>
    </lineage>
</organism>
<keyword evidence="1" id="KW-0812">Transmembrane</keyword>
<gene>
    <name evidence="2" type="ORF">RDI58_027538</name>
</gene>